<dbReference type="Proteomes" id="UP000230069">
    <property type="component" value="Unassembled WGS sequence"/>
</dbReference>
<accession>A0A2G5CZU4</accession>
<proteinExistence type="predicted"/>
<reference evidence="2 3" key="1">
    <citation type="submission" date="2017-09" db="EMBL/GenBank/DDBJ databases">
        <title>WGS assembly of Aquilegia coerulea Goldsmith.</title>
        <authorList>
            <person name="Hodges S."/>
            <person name="Kramer E."/>
            <person name="Nordborg M."/>
            <person name="Tomkins J."/>
            <person name="Borevitz J."/>
            <person name="Derieg N."/>
            <person name="Yan J."/>
            <person name="Mihaltcheva S."/>
            <person name="Hayes R.D."/>
            <person name="Rokhsar D."/>
        </authorList>
    </citation>
    <scope>NUCLEOTIDE SEQUENCE [LARGE SCALE GENOMIC DNA]</scope>
    <source>
        <strain evidence="3">cv. Goldsmith</strain>
    </source>
</reference>
<keyword evidence="3" id="KW-1185">Reference proteome</keyword>
<dbReference type="InParanoid" id="A0A2G5CZU4"/>
<evidence type="ECO:0000313" key="3">
    <source>
        <dbReference type="Proteomes" id="UP000230069"/>
    </source>
</evidence>
<dbReference type="AlphaFoldDB" id="A0A2G5CZU4"/>
<gene>
    <name evidence="2" type="ORF">AQUCO_03200040v1</name>
</gene>
<feature type="compositionally biased region" description="Polar residues" evidence="1">
    <location>
        <begin position="1"/>
        <end position="17"/>
    </location>
</feature>
<organism evidence="2 3">
    <name type="scientific">Aquilegia coerulea</name>
    <name type="common">Rocky mountain columbine</name>
    <dbReference type="NCBI Taxonomy" id="218851"/>
    <lineage>
        <taxon>Eukaryota</taxon>
        <taxon>Viridiplantae</taxon>
        <taxon>Streptophyta</taxon>
        <taxon>Embryophyta</taxon>
        <taxon>Tracheophyta</taxon>
        <taxon>Spermatophyta</taxon>
        <taxon>Magnoliopsida</taxon>
        <taxon>Ranunculales</taxon>
        <taxon>Ranunculaceae</taxon>
        <taxon>Thalictroideae</taxon>
        <taxon>Aquilegia</taxon>
    </lineage>
</organism>
<dbReference type="EMBL" id="KZ305049">
    <property type="protein sequence ID" value="PIA36783.1"/>
    <property type="molecule type" value="Genomic_DNA"/>
</dbReference>
<sequence>MKKNTMDTTPNFPTQSKPLGLPITEKQPNLSEVKIHTLLRRLLLYHRSDFYHIPTKGSTYQMTKAQKLPIQTQ</sequence>
<protein>
    <submittedName>
        <fullName evidence="2">Uncharacterized protein</fullName>
    </submittedName>
</protein>
<name>A0A2G5CZU4_AQUCA</name>
<evidence type="ECO:0000256" key="1">
    <source>
        <dbReference type="SAM" id="MobiDB-lite"/>
    </source>
</evidence>
<feature type="region of interest" description="Disordered" evidence="1">
    <location>
        <begin position="1"/>
        <end position="24"/>
    </location>
</feature>
<evidence type="ECO:0000313" key="2">
    <source>
        <dbReference type="EMBL" id="PIA36783.1"/>
    </source>
</evidence>